<dbReference type="EMBL" id="BSYO01000010">
    <property type="protein sequence ID" value="GMH10773.1"/>
    <property type="molecule type" value="Genomic_DNA"/>
</dbReference>
<evidence type="ECO:0000313" key="3">
    <source>
        <dbReference type="Proteomes" id="UP001279734"/>
    </source>
</evidence>
<name>A0AAD3SGB1_NEPGR</name>
<feature type="region of interest" description="Disordered" evidence="1">
    <location>
        <begin position="49"/>
        <end position="80"/>
    </location>
</feature>
<comment type="caution">
    <text evidence="2">The sequence shown here is derived from an EMBL/GenBank/DDBJ whole genome shotgun (WGS) entry which is preliminary data.</text>
</comment>
<protein>
    <submittedName>
        <fullName evidence="2">Uncharacterized protein</fullName>
    </submittedName>
</protein>
<accession>A0AAD3SGB1</accession>
<dbReference type="Proteomes" id="UP001279734">
    <property type="component" value="Unassembled WGS sequence"/>
</dbReference>
<proteinExistence type="predicted"/>
<sequence>MPPLLITSLWISVGLPQEQPSDHGVTILPVTQVCHRPCWPLARPPVTLNENDSGVVDTGENGGRKIQRRGSGWWSRDCSH</sequence>
<evidence type="ECO:0000313" key="2">
    <source>
        <dbReference type="EMBL" id="GMH10773.1"/>
    </source>
</evidence>
<dbReference type="AlphaFoldDB" id="A0AAD3SGB1"/>
<organism evidence="2 3">
    <name type="scientific">Nepenthes gracilis</name>
    <name type="common">Slender pitcher plant</name>
    <dbReference type="NCBI Taxonomy" id="150966"/>
    <lineage>
        <taxon>Eukaryota</taxon>
        <taxon>Viridiplantae</taxon>
        <taxon>Streptophyta</taxon>
        <taxon>Embryophyta</taxon>
        <taxon>Tracheophyta</taxon>
        <taxon>Spermatophyta</taxon>
        <taxon>Magnoliopsida</taxon>
        <taxon>eudicotyledons</taxon>
        <taxon>Gunneridae</taxon>
        <taxon>Pentapetalae</taxon>
        <taxon>Caryophyllales</taxon>
        <taxon>Nepenthaceae</taxon>
        <taxon>Nepenthes</taxon>
    </lineage>
</organism>
<gene>
    <name evidence="2" type="ORF">Nepgr_012614</name>
</gene>
<keyword evidence="3" id="KW-1185">Reference proteome</keyword>
<reference evidence="2" key="1">
    <citation type="submission" date="2023-05" db="EMBL/GenBank/DDBJ databases">
        <title>Nepenthes gracilis genome sequencing.</title>
        <authorList>
            <person name="Fukushima K."/>
        </authorList>
    </citation>
    <scope>NUCLEOTIDE SEQUENCE</scope>
    <source>
        <strain evidence="2">SING2019-196</strain>
    </source>
</reference>
<evidence type="ECO:0000256" key="1">
    <source>
        <dbReference type="SAM" id="MobiDB-lite"/>
    </source>
</evidence>